<dbReference type="Proteomes" id="UP000272464">
    <property type="component" value="Unassembled WGS sequence"/>
</dbReference>
<keyword evidence="1" id="KW-0489">Methyltransferase</keyword>
<proteinExistence type="predicted"/>
<accession>A0A3S1B9V2</accession>
<protein>
    <submittedName>
        <fullName evidence="1">tRNA (Adenine-N(1))-methyltransferase</fullName>
    </submittedName>
</protein>
<dbReference type="GO" id="GO:0160105">
    <property type="term" value="F:tRNA (adenine(22)-N1)-methyltransferase activity"/>
    <property type="evidence" value="ECO:0007669"/>
    <property type="project" value="InterPro"/>
</dbReference>
<dbReference type="PIRSF" id="PIRSF018637">
    <property type="entry name" value="TrmK"/>
    <property type="match status" value="1"/>
</dbReference>
<evidence type="ECO:0000313" key="1">
    <source>
        <dbReference type="EMBL" id="RUT36414.1"/>
    </source>
</evidence>
<dbReference type="InterPro" id="IPR029063">
    <property type="entry name" value="SAM-dependent_MTases_sf"/>
</dbReference>
<keyword evidence="1" id="KW-0808">Transferase</keyword>
<keyword evidence="2" id="KW-1185">Reference proteome</keyword>
<dbReference type="AlphaFoldDB" id="A0A3S1B9V2"/>
<dbReference type="Gene3D" id="1.10.287.1890">
    <property type="match status" value="1"/>
</dbReference>
<dbReference type="PANTHER" id="PTHR38451:SF1">
    <property type="entry name" value="TRNA (ADENINE(22)-N(1))-METHYLTRANSFERASE"/>
    <property type="match status" value="1"/>
</dbReference>
<dbReference type="RefSeq" id="WP_127198105.1">
    <property type="nucleotide sequence ID" value="NZ_RZNX01000001.1"/>
</dbReference>
<name>A0A3S1B9V2_9BACL</name>
<dbReference type="Gene3D" id="3.40.50.150">
    <property type="entry name" value="Vaccinia Virus protein VP39"/>
    <property type="match status" value="1"/>
</dbReference>
<dbReference type="InterPro" id="IPR006901">
    <property type="entry name" value="TrmK"/>
</dbReference>
<gene>
    <name evidence="1" type="ORF">EJP77_05430</name>
</gene>
<dbReference type="Pfam" id="PF04816">
    <property type="entry name" value="TrmK"/>
    <property type="match status" value="1"/>
</dbReference>
<comment type="caution">
    <text evidence="1">The sequence shown here is derived from an EMBL/GenBank/DDBJ whole genome shotgun (WGS) entry which is preliminary data.</text>
</comment>
<dbReference type="GO" id="GO:0032259">
    <property type="term" value="P:methylation"/>
    <property type="evidence" value="ECO:0007669"/>
    <property type="project" value="UniProtKB-KW"/>
</dbReference>
<sequence length="256" mass="28324">MKLSARLQQICDQLTPGCRFADIGSDHALLPVAAVLSGQAASAVAGEVNEGPYEAAKRQVAQSGLNSRISVRKGNGLEVIDPGEVEVITIAGMGGALMVSILSQGISKLNGVKRLILQPNVGEDLVRRWLLEEGWYLSAEHILEEDGKIYEILTADRLEKAEAAALNEELYRERLIPGCSQVLNVERLLLMGPRLSEAPVPVFFAKWDSEISKLMKVRSQISKSELEASRLKEEEMRVQIEEWKEVLSCMQKDRRS</sequence>
<evidence type="ECO:0000313" key="2">
    <source>
        <dbReference type="Proteomes" id="UP000272464"/>
    </source>
</evidence>
<dbReference type="PANTHER" id="PTHR38451">
    <property type="entry name" value="TRNA (ADENINE(22)-N(1))-METHYLTRANSFERASE"/>
    <property type="match status" value="1"/>
</dbReference>
<dbReference type="OrthoDB" id="5881184at2"/>
<dbReference type="SUPFAM" id="SSF53335">
    <property type="entry name" value="S-adenosyl-L-methionine-dependent methyltransferases"/>
    <property type="match status" value="1"/>
</dbReference>
<dbReference type="EMBL" id="RZNX01000001">
    <property type="protein sequence ID" value="RUT36414.1"/>
    <property type="molecule type" value="Genomic_DNA"/>
</dbReference>
<reference evidence="1 2" key="1">
    <citation type="submission" date="2018-12" db="EMBL/GenBank/DDBJ databases">
        <authorList>
            <person name="Sun L."/>
            <person name="Chen Z."/>
        </authorList>
    </citation>
    <scope>NUCLEOTIDE SEQUENCE [LARGE SCALE GENOMIC DNA]</scope>
    <source>
        <strain evidence="1 2">3-5-3</strain>
    </source>
</reference>
<organism evidence="1 2">
    <name type="scientific">Paenibacillus zeisoli</name>
    <dbReference type="NCBI Taxonomy" id="2496267"/>
    <lineage>
        <taxon>Bacteria</taxon>
        <taxon>Bacillati</taxon>
        <taxon>Bacillota</taxon>
        <taxon>Bacilli</taxon>
        <taxon>Bacillales</taxon>
        <taxon>Paenibacillaceae</taxon>
        <taxon>Paenibacillus</taxon>
    </lineage>
</organism>